<feature type="domain" description="Ricin B lectin" evidence="2">
    <location>
        <begin position="661"/>
        <end position="741"/>
    </location>
</feature>
<sequence length="853" mass="96092">MKKTSLKYTFVTLLTTLIFSSISFAQIIEPKPSTDYYLIHSSGNVVAENTETRTVIKEVSGSDDQIMHFIPDGTGYYWIKLKDQKKFMALSGSWNTYFITDSTTDYSKYAIEKVSSSFVRLKCKANSRYLGTDDITDGSYIYSDKSGTESRHYWYISEEYHPVPADTIKYLINPNARFTNSFEGWGVSLCWWANMCGTWSDDKIDEIVDWLVSPEGLNYNIFRYNIGGGDDPLNQNCDPHHMASGKGIRAEMEGFKDSSDGDYDWSRDAAQRKIMLKIKEKRPDAIFEAFSNSAPYYMTYSGCCAGNFNAWEDNLKPEYYEEFANYLVDVCKHYKETYNIEFKTLEPFNEPVTNYWAANGGQEGCHFSTAAQIDFLKILSPILKESGLNTVISASDETSVAQSVTDFNAYIADGTVLDLVDQWNTHTYSATNQDRANIRALSTTYNKTLWMSEVGAGGTGLYGNLNMAQKLIHDIRYIRPEAWIDWQYIEENNDQWCLVQGDFAAQTYEPVKNFYVRKQFSHYIKTGARFLDAPNDQILSTLNETNDTLTIVLLNNSSLTTYHEIDLSMFDQVDNPSHVTRTSETENNIDVTSFKTEGDNLLVSLPGYSLTTVVIPVNTDPVDNELQTDIPYLILSRTASLVMQSTDNEVQINNYQHTDSTQLWVLSSNSNGYTISNLKGEYLTDAGTYYLSTSSVQNPINQTFLIESVGDDCYKIVSTNTGKALDLEGANNTAGTKVGLYDYGTSAAASHRQWMFAFPPSFNNQDIPNNINEIEKDDHTDLARIIGTKGAILVLQASELSGQACIYTLSGIEVAQQEIKGSSSLVPVKRGIYIVRYNLKKQNSIITTKVFVK</sequence>
<accession>A0ABS5JS56</accession>
<dbReference type="InterPro" id="IPR017853">
    <property type="entry name" value="GH"/>
</dbReference>
<feature type="domain" description="Endo-beta-1,6-galactanase-like" evidence="3">
    <location>
        <begin position="181"/>
        <end position="397"/>
    </location>
</feature>
<dbReference type="InterPro" id="IPR039514">
    <property type="entry name" value="6GAL-like"/>
</dbReference>
<dbReference type="Gene3D" id="2.80.10.50">
    <property type="match status" value="2"/>
</dbReference>
<keyword evidence="1" id="KW-0732">Signal</keyword>
<evidence type="ECO:0000313" key="4">
    <source>
        <dbReference type="EMBL" id="MBS2097682.1"/>
    </source>
</evidence>
<dbReference type="Pfam" id="PF14200">
    <property type="entry name" value="RicinB_lectin_2"/>
    <property type="match status" value="1"/>
</dbReference>
<evidence type="ECO:0000256" key="1">
    <source>
        <dbReference type="SAM" id="SignalP"/>
    </source>
</evidence>
<dbReference type="InterPro" id="IPR039743">
    <property type="entry name" value="6GAL/EXGAL"/>
</dbReference>
<dbReference type="SUPFAM" id="SSF50370">
    <property type="entry name" value="Ricin B-like lectins"/>
    <property type="match status" value="2"/>
</dbReference>
<keyword evidence="5" id="KW-1185">Reference proteome</keyword>
<dbReference type="Pfam" id="PF14587">
    <property type="entry name" value="Glyco_hydr_30_2"/>
    <property type="match status" value="1"/>
</dbReference>
<dbReference type="SUPFAM" id="SSF51445">
    <property type="entry name" value="(Trans)glycosidases"/>
    <property type="match status" value="1"/>
</dbReference>
<reference evidence="4 5" key="1">
    <citation type="journal article" date="2015" name="Int. J. Syst. Evol. Microbiol.">
        <title>Carboxylicivirga linearis sp. nov., isolated from a sea cucumber culture pond.</title>
        <authorList>
            <person name="Wang F.Q."/>
            <person name="Zhou Y.X."/>
            <person name="Lin X.Z."/>
            <person name="Chen G.J."/>
            <person name="Du Z.J."/>
        </authorList>
    </citation>
    <scope>NUCLEOTIDE SEQUENCE [LARGE SCALE GENOMIC DNA]</scope>
    <source>
        <strain evidence="4 5">FB218</strain>
    </source>
</reference>
<proteinExistence type="predicted"/>
<gene>
    <name evidence="4" type="ORF">KEM10_05280</name>
</gene>
<dbReference type="RefSeq" id="WP_212214401.1">
    <property type="nucleotide sequence ID" value="NZ_JAGUCO010000002.1"/>
</dbReference>
<evidence type="ECO:0000259" key="2">
    <source>
        <dbReference type="Pfam" id="PF14200"/>
    </source>
</evidence>
<evidence type="ECO:0000259" key="3">
    <source>
        <dbReference type="Pfam" id="PF14587"/>
    </source>
</evidence>
<dbReference type="InterPro" id="IPR000772">
    <property type="entry name" value="Ricin_B_lectin"/>
</dbReference>
<evidence type="ECO:0000313" key="5">
    <source>
        <dbReference type="Proteomes" id="UP000708576"/>
    </source>
</evidence>
<feature type="chain" id="PRO_5046347077" evidence="1">
    <location>
        <begin position="26"/>
        <end position="853"/>
    </location>
</feature>
<comment type="caution">
    <text evidence="4">The sequence shown here is derived from an EMBL/GenBank/DDBJ whole genome shotgun (WGS) entry which is preliminary data.</text>
</comment>
<dbReference type="Gene3D" id="3.20.20.80">
    <property type="entry name" value="Glycosidases"/>
    <property type="match status" value="1"/>
</dbReference>
<dbReference type="Proteomes" id="UP000708576">
    <property type="component" value="Unassembled WGS sequence"/>
</dbReference>
<dbReference type="CDD" id="cd00161">
    <property type="entry name" value="beta-trefoil_Ricin-like"/>
    <property type="match status" value="1"/>
</dbReference>
<protein>
    <submittedName>
        <fullName evidence="4">RICIN domain-containing protein</fullName>
    </submittedName>
</protein>
<feature type="signal peptide" evidence="1">
    <location>
        <begin position="1"/>
        <end position="25"/>
    </location>
</feature>
<dbReference type="PANTHER" id="PTHR42767:SF1">
    <property type="entry name" value="ENDO-BETA-1,6-GALACTANASE-LIKE DOMAIN-CONTAINING PROTEIN"/>
    <property type="match status" value="1"/>
</dbReference>
<dbReference type="PANTHER" id="PTHR42767">
    <property type="entry name" value="ENDO-BETA-1,6-GALACTANASE"/>
    <property type="match status" value="1"/>
</dbReference>
<dbReference type="InterPro" id="IPR035992">
    <property type="entry name" value="Ricin_B-like_lectins"/>
</dbReference>
<dbReference type="EMBL" id="JAGUCO010000002">
    <property type="protein sequence ID" value="MBS2097682.1"/>
    <property type="molecule type" value="Genomic_DNA"/>
</dbReference>
<name>A0ABS5JS56_9BACT</name>
<organism evidence="4 5">
    <name type="scientific">Carboxylicivirga linearis</name>
    <dbReference type="NCBI Taxonomy" id="1628157"/>
    <lineage>
        <taxon>Bacteria</taxon>
        <taxon>Pseudomonadati</taxon>
        <taxon>Bacteroidota</taxon>
        <taxon>Bacteroidia</taxon>
        <taxon>Marinilabiliales</taxon>
        <taxon>Marinilabiliaceae</taxon>
        <taxon>Carboxylicivirga</taxon>
    </lineage>
</organism>